<dbReference type="GO" id="GO:0006281">
    <property type="term" value="P:DNA repair"/>
    <property type="evidence" value="ECO:0007669"/>
    <property type="project" value="InterPro"/>
</dbReference>
<keyword evidence="6" id="KW-1185">Reference proteome</keyword>
<feature type="domain" description="FANCI solenoid 2" evidence="2">
    <location>
        <begin position="427"/>
        <end position="587"/>
    </location>
</feature>
<organism evidence="5 6">
    <name type="scientific">Chloropicon roscoffensis</name>
    <dbReference type="NCBI Taxonomy" id="1461544"/>
    <lineage>
        <taxon>Eukaryota</taxon>
        <taxon>Viridiplantae</taxon>
        <taxon>Chlorophyta</taxon>
        <taxon>Chloropicophyceae</taxon>
        <taxon>Chloropicales</taxon>
        <taxon>Chloropicaceae</taxon>
        <taxon>Chloropicon</taxon>
    </lineage>
</organism>
<dbReference type="EMBL" id="CP151504">
    <property type="protein sequence ID" value="WZN61394.1"/>
    <property type="molecule type" value="Genomic_DNA"/>
</dbReference>
<dbReference type="Pfam" id="PF14678">
    <property type="entry name" value="FANCI_S4"/>
    <property type="match status" value="1"/>
</dbReference>
<evidence type="ECO:0000259" key="3">
    <source>
        <dbReference type="Pfam" id="PF14678"/>
    </source>
</evidence>
<dbReference type="SUPFAM" id="SSF48371">
    <property type="entry name" value="ARM repeat"/>
    <property type="match status" value="1"/>
</dbReference>
<evidence type="ECO:0000313" key="5">
    <source>
        <dbReference type="EMBL" id="WZN61394.1"/>
    </source>
</evidence>
<evidence type="ECO:0000313" key="6">
    <source>
        <dbReference type="Proteomes" id="UP001472866"/>
    </source>
</evidence>
<feature type="domain" description="FANCI helical" evidence="4">
    <location>
        <begin position="605"/>
        <end position="829"/>
    </location>
</feature>
<dbReference type="Pfam" id="PF14680">
    <property type="entry name" value="FANCI_HD2"/>
    <property type="match status" value="1"/>
</dbReference>
<dbReference type="Proteomes" id="UP001472866">
    <property type="component" value="Chromosome 04"/>
</dbReference>
<evidence type="ECO:0000259" key="2">
    <source>
        <dbReference type="Pfam" id="PF14676"/>
    </source>
</evidence>
<accession>A0AAX4P5D1</accession>
<dbReference type="GO" id="GO:0070182">
    <property type="term" value="F:DNA polymerase binding"/>
    <property type="evidence" value="ECO:0007669"/>
    <property type="project" value="TreeGrafter"/>
</dbReference>
<dbReference type="Pfam" id="PF14676">
    <property type="entry name" value="FANCI_S2"/>
    <property type="match status" value="1"/>
</dbReference>
<proteinExistence type="predicted"/>
<dbReference type="PANTHER" id="PTHR21818">
    <property type="entry name" value="BC025462 PROTEIN"/>
    <property type="match status" value="1"/>
</dbReference>
<dbReference type="InterPro" id="IPR029315">
    <property type="entry name" value="FANCI_S2"/>
</dbReference>
<feature type="domain" description="FANCI solenoid 4" evidence="3">
    <location>
        <begin position="1188"/>
        <end position="1357"/>
    </location>
</feature>
<dbReference type="InterPro" id="IPR029312">
    <property type="entry name" value="FANCI_HD2"/>
</dbReference>
<dbReference type="InterPro" id="IPR029314">
    <property type="entry name" value="FANCI_S4"/>
</dbReference>
<reference evidence="5 6" key="1">
    <citation type="submission" date="2024-03" db="EMBL/GenBank/DDBJ databases">
        <title>Complete genome sequence of the green alga Chloropicon roscoffensis RCC1871.</title>
        <authorList>
            <person name="Lemieux C."/>
            <person name="Pombert J.-F."/>
            <person name="Otis C."/>
            <person name="Turmel M."/>
        </authorList>
    </citation>
    <scope>NUCLEOTIDE SEQUENCE [LARGE SCALE GENOMIC DNA]</scope>
    <source>
        <strain evidence="5 6">RCC1871</strain>
    </source>
</reference>
<dbReference type="InterPro" id="IPR026171">
    <property type="entry name" value="FANCI"/>
</dbReference>
<protein>
    <submittedName>
        <fullName evidence="5">FANCI solenoid domain-containing protein</fullName>
    </submittedName>
</protein>
<evidence type="ECO:0000259" key="4">
    <source>
        <dbReference type="Pfam" id="PF14680"/>
    </source>
</evidence>
<name>A0AAX4P5D1_9CHLO</name>
<gene>
    <name evidence="5" type="ORF">HKI87_04g29290</name>
</gene>
<dbReference type="PANTHER" id="PTHR21818:SF0">
    <property type="entry name" value="FANCONI ANEMIA GROUP I PROTEIN"/>
    <property type="match status" value="1"/>
</dbReference>
<feature type="domain" description="FANCI solenoid 1" evidence="1">
    <location>
        <begin position="209"/>
        <end position="330"/>
    </location>
</feature>
<evidence type="ECO:0000259" key="1">
    <source>
        <dbReference type="Pfam" id="PF14675"/>
    </source>
</evidence>
<dbReference type="InterPro" id="IPR016024">
    <property type="entry name" value="ARM-type_fold"/>
</dbReference>
<dbReference type="InterPro" id="IPR029308">
    <property type="entry name" value="FANCI_S1"/>
</dbReference>
<sequence length="1371" mass="152059">MEGAEAENPALSGLRDKLLKLSGQERQQSSFPRKVELRKKMTALVVNYCRGGESLEMNSRQLCAQLHSAEAPPDFAYALFSALQNTPGESHCGLLDGGGDRSKLCKYVFEELLLWVRDRDSEGSRSSDAVLGALTKGLGVIGEGYVPVVLDEIVSTFDEAAEGSDLTGLLEVIPFAVRRLAEPSAGGGGMGDAGASCPELPMWCSGAHEGRLNPKIFQTKVVEHVCALNWKPAQAAAVVGALRELKLTEEDLTALIRKTMSCCLGTDLQNVPALVYQILLASLQGKADTALKGVAKLFERLERKHWAQGEDRGVLLTVEGTVLLQLNIIAKQKQTLAQTLVRALRESPSAPLKPFLFGMLLSLARVAKCEKHVFDYLQDAVLAHYSCKGPKLPCRSWGALQSAQEGLSFESLVDDMVSRSHEWDITIQGLVDFGKSLVRATGVGARDRVGLLVGGAAGEGNPLLMRIMLGVYILTRAFESHDAVRSDILKQCQQEILNDSDCSIYYIHLLARLCIECKPAVAEHSGLVKECLDCFLVILPGVAVHFFISILPLLACTADLKNYAVIVLRKAMFSRNYDHRLTAVKCLMHLALADALPDFRTLVGSHASCSQQSQVNLSASIGEVGHDLLGFLRKGLKQQYSLRKMLYTGFAELARLKPALSNQAFEMLLPHFHGFYEQDKDLQPPLRIEKCSSVVASRFRPVEPLHSLVFCVQNLTRAFGDERQEWMGFGSQGSRSPACTRMIQDYGNLHQRMLNANLEDFGIDKSMDLDVSTPAGQSNLHACQIVLGCLEAMMDMEALNMDKLTGTPRWSARGLYQLFEMHNRLSKIVEKRVKPKKDGADAGTADFFRDCEDNKVTYMRASSLVYFLDVLRAGEFASMSQLPTDNPQQSYTQGTGTKLARCSKFRLFILRQCNSILGAVSRAEVHHAKTRLAYGGSAQKEQIVRDVLKLEGQVDWFDLGMPLFKTCETFILAECNVRRNGASSQQHRSNQEEGQLLLEACVSIEKLASTAVSSDQFVQKFSEHSCRGELEGIQGISAADDQPPCVYFYAHLHQLLLRLVESRFFKEAEVVANAIFRLSSCHPRELGSLASGLAYRVLQMSETDHNGFIKAAIAIGVSFSSPPGDMDFCKEVFRDLDHYLHRYEYSGDPTQSQKKEGSYRGIVREKTAHGVVVGILSHCCDVTDDVVQRISKTRSALDPSVPQRLTHVLDLTRRFCKLAPETAVDSIMRLLAKIYKAIGDMAKRMIANKGTRYIHSSFVDLCEAYMHDLTAEVYEYIMVINDEILPDGEDEDWEKENVDRGRADKRVVSNLKKEAKRVPNLIYSIEDCERKLIVLSKANGVNLMKNAKRSTARSVKFKDLEMPSSKRARSE</sequence>
<dbReference type="Pfam" id="PF14675">
    <property type="entry name" value="FANCI_S1"/>
    <property type="match status" value="1"/>
</dbReference>